<proteinExistence type="predicted"/>
<dbReference type="GeneTree" id="ENSGT00390000018868"/>
<protein>
    <submittedName>
        <fullName evidence="1">Uncharacterized protein</fullName>
    </submittedName>
</protein>
<accession>A0A2K6TCR4</accession>
<organism evidence="1 2">
    <name type="scientific">Saimiri boliviensis boliviensis</name>
    <name type="common">Bolivian squirrel monkey</name>
    <dbReference type="NCBI Taxonomy" id="39432"/>
    <lineage>
        <taxon>Eukaryota</taxon>
        <taxon>Metazoa</taxon>
        <taxon>Chordata</taxon>
        <taxon>Craniata</taxon>
        <taxon>Vertebrata</taxon>
        <taxon>Euteleostomi</taxon>
        <taxon>Mammalia</taxon>
        <taxon>Eutheria</taxon>
        <taxon>Euarchontoglires</taxon>
        <taxon>Primates</taxon>
        <taxon>Haplorrhini</taxon>
        <taxon>Platyrrhini</taxon>
        <taxon>Cebidae</taxon>
        <taxon>Saimiriinae</taxon>
        <taxon>Saimiri</taxon>
    </lineage>
</organism>
<keyword evidence="2" id="KW-1185">Reference proteome</keyword>
<dbReference type="Proteomes" id="UP000233220">
    <property type="component" value="Unplaced"/>
</dbReference>
<dbReference type="Ensembl" id="ENSSBOT00000034248.1">
    <property type="protein sequence ID" value="ENSSBOP00000017435.1"/>
    <property type="gene ID" value="ENSSBOG00000025315.1"/>
</dbReference>
<evidence type="ECO:0000313" key="1">
    <source>
        <dbReference type="Ensembl" id="ENSSBOP00000017435.1"/>
    </source>
</evidence>
<reference evidence="1" key="2">
    <citation type="submission" date="2025-09" db="UniProtKB">
        <authorList>
            <consortium name="Ensembl"/>
        </authorList>
    </citation>
    <scope>IDENTIFICATION</scope>
</reference>
<name>A0A2K6TCR4_SAIBB</name>
<dbReference type="AlphaFoldDB" id="A0A2K6TCR4"/>
<evidence type="ECO:0000313" key="2">
    <source>
        <dbReference type="Proteomes" id="UP000233220"/>
    </source>
</evidence>
<reference evidence="1" key="1">
    <citation type="submission" date="2025-08" db="UniProtKB">
        <authorList>
            <consortium name="Ensembl"/>
        </authorList>
    </citation>
    <scope>IDENTIFICATION</scope>
</reference>
<sequence>IVDISLDELIRQRGEALNARPRVGAGIQQGLLSQSACTAIFQQRFDARQKIGLADAQLKLGLKDAREKLLQKDARFRIKGKVQDIRDMLNSRKQQTTVLQKPHQVADAQEISLKRSSCAAFMNPPFGTVTSALKLTLNGSFRAVLLLCLVSGGAWASCRLPSGSRPHEWQGQDEADCWEESVQAPGLETHAASAQRNFSGVHLSLELC</sequence>